<dbReference type="Gene3D" id="3.40.50.10320">
    <property type="entry name" value="LmbE-like"/>
    <property type="match status" value="1"/>
</dbReference>
<sequence>MPSQRRFLFFGAHPDDSDLLFGGTAIKLARAGHAVKFVSACNGDCGHQSMSSPDLAKRRFLEAQASAKIAGLVEYEVLPIPDCRLECNLSNRETFIRIIRRFQPDVVISHRSCDYHADHRNTGQLVMDAAYLVKVPLYCADTPIVAKNPVFAYSYDRFVDPRPLRPDAAVEIDSVMDTKLAMLQCHQSQFFEWLPWDKGFKDFNQNNMSTAEQRQWIIDQWGIRFKAAADLARQTLVETYGAAGNNVKNAEVFELSPYGAAVSIDEFRQLFKP</sequence>
<name>A0AAE3VEP6_9BACT</name>
<dbReference type="Proteomes" id="UP001238163">
    <property type="component" value="Unassembled WGS sequence"/>
</dbReference>
<dbReference type="RefSeq" id="WP_307260194.1">
    <property type="nucleotide sequence ID" value="NZ_JAUSVL010000001.1"/>
</dbReference>
<dbReference type="PANTHER" id="PTHR12993">
    <property type="entry name" value="N-ACETYLGLUCOSAMINYL-PHOSPHATIDYLINOSITOL DE-N-ACETYLASE-RELATED"/>
    <property type="match status" value="1"/>
</dbReference>
<proteinExistence type="predicted"/>
<dbReference type="PANTHER" id="PTHR12993:SF11">
    <property type="entry name" value="N-ACETYLGLUCOSAMINYL-PHOSPHATIDYLINOSITOL DE-N-ACETYLASE"/>
    <property type="match status" value="1"/>
</dbReference>
<protein>
    <submittedName>
        <fullName evidence="1">LmbE family N-acetylglucosaminyl deacetylase</fullName>
    </submittedName>
</protein>
<keyword evidence="2" id="KW-1185">Reference proteome</keyword>
<dbReference type="Pfam" id="PF02585">
    <property type="entry name" value="PIG-L"/>
    <property type="match status" value="1"/>
</dbReference>
<dbReference type="EMBL" id="JAUSVL010000001">
    <property type="protein sequence ID" value="MDQ0288859.1"/>
    <property type="molecule type" value="Genomic_DNA"/>
</dbReference>
<dbReference type="InterPro" id="IPR024078">
    <property type="entry name" value="LmbE-like_dom_sf"/>
</dbReference>
<evidence type="ECO:0000313" key="2">
    <source>
        <dbReference type="Proteomes" id="UP001238163"/>
    </source>
</evidence>
<dbReference type="InterPro" id="IPR003737">
    <property type="entry name" value="GlcNAc_PI_deacetylase-related"/>
</dbReference>
<dbReference type="AlphaFoldDB" id="A0AAE3VEP6"/>
<dbReference type="GO" id="GO:0016811">
    <property type="term" value="F:hydrolase activity, acting on carbon-nitrogen (but not peptide) bonds, in linear amides"/>
    <property type="evidence" value="ECO:0007669"/>
    <property type="project" value="TreeGrafter"/>
</dbReference>
<comment type="caution">
    <text evidence="1">The sequence shown here is derived from an EMBL/GenBank/DDBJ whole genome shotgun (WGS) entry which is preliminary data.</text>
</comment>
<gene>
    <name evidence="1" type="ORF">J3R75_000966</name>
</gene>
<reference evidence="1" key="1">
    <citation type="submission" date="2023-07" db="EMBL/GenBank/DDBJ databases">
        <title>Genomic Encyclopedia of Type Strains, Phase IV (KMG-IV): sequencing the most valuable type-strain genomes for metagenomic binning, comparative biology and taxonomic classification.</title>
        <authorList>
            <person name="Goeker M."/>
        </authorList>
    </citation>
    <scope>NUCLEOTIDE SEQUENCE</scope>
    <source>
        <strain evidence="1">DSM 24202</strain>
    </source>
</reference>
<dbReference type="SUPFAM" id="SSF102588">
    <property type="entry name" value="LmbE-like"/>
    <property type="match status" value="1"/>
</dbReference>
<organism evidence="1 2">
    <name type="scientific">Oligosphaera ethanolica</name>
    <dbReference type="NCBI Taxonomy" id="760260"/>
    <lineage>
        <taxon>Bacteria</taxon>
        <taxon>Pseudomonadati</taxon>
        <taxon>Lentisphaerota</taxon>
        <taxon>Oligosphaeria</taxon>
        <taxon>Oligosphaerales</taxon>
        <taxon>Oligosphaeraceae</taxon>
        <taxon>Oligosphaera</taxon>
    </lineage>
</organism>
<evidence type="ECO:0000313" key="1">
    <source>
        <dbReference type="EMBL" id="MDQ0288859.1"/>
    </source>
</evidence>
<accession>A0AAE3VEP6</accession>